<keyword evidence="1" id="KW-1133">Transmembrane helix</keyword>
<protein>
    <submittedName>
        <fullName evidence="2">Uncharacterized protein</fullName>
    </submittedName>
</protein>
<dbReference type="EMBL" id="SACK01000004">
    <property type="protein sequence ID" value="RVU00555.1"/>
    <property type="molecule type" value="Genomic_DNA"/>
</dbReference>
<accession>A0A3S2VM57</accession>
<sequence>MKNTFLLWLLLTGGCFLLVNIFFDDLSDFGQDIGVVLIWLLLMIMLIAFLGYSLVKKGYGNYSIICIIFLCFSFYHLSFSDLENFYVVLIDDLFSV</sequence>
<comment type="caution">
    <text evidence="2">The sequence shown here is derived from an EMBL/GenBank/DDBJ whole genome shotgun (WGS) entry which is preliminary data.</text>
</comment>
<dbReference type="AlphaFoldDB" id="A0A3S2VM57"/>
<evidence type="ECO:0000256" key="1">
    <source>
        <dbReference type="SAM" id="Phobius"/>
    </source>
</evidence>
<evidence type="ECO:0000313" key="2">
    <source>
        <dbReference type="EMBL" id="RVU00555.1"/>
    </source>
</evidence>
<dbReference type="Proteomes" id="UP000282759">
    <property type="component" value="Unassembled WGS sequence"/>
</dbReference>
<reference evidence="2 3" key="1">
    <citation type="submission" date="2019-01" db="EMBL/GenBank/DDBJ databases">
        <authorList>
            <person name="Chen W.-M."/>
        </authorList>
    </citation>
    <scope>NUCLEOTIDE SEQUENCE [LARGE SCALE GENOMIC DNA]</scope>
    <source>
        <strain evidence="2 3">YBJ-36</strain>
    </source>
</reference>
<keyword evidence="3" id="KW-1185">Reference proteome</keyword>
<proteinExistence type="predicted"/>
<gene>
    <name evidence="2" type="ORF">EOD41_11165</name>
</gene>
<feature type="transmembrane region" description="Helical" evidence="1">
    <location>
        <begin position="33"/>
        <end position="52"/>
    </location>
</feature>
<keyword evidence="1" id="KW-0812">Transmembrane</keyword>
<feature type="transmembrane region" description="Helical" evidence="1">
    <location>
        <begin position="59"/>
        <end position="77"/>
    </location>
</feature>
<organism evidence="2 3">
    <name type="scientific">Mucilaginibacter limnophilus</name>
    <dbReference type="NCBI Taxonomy" id="1932778"/>
    <lineage>
        <taxon>Bacteria</taxon>
        <taxon>Pseudomonadati</taxon>
        <taxon>Bacteroidota</taxon>
        <taxon>Sphingobacteriia</taxon>
        <taxon>Sphingobacteriales</taxon>
        <taxon>Sphingobacteriaceae</taxon>
        <taxon>Mucilaginibacter</taxon>
    </lineage>
</organism>
<dbReference type="RefSeq" id="WP_127704897.1">
    <property type="nucleotide sequence ID" value="NZ_SACK01000004.1"/>
</dbReference>
<name>A0A3S2VM57_9SPHI</name>
<evidence type="ECO:0000313" key="3">
    <source>
        <dbReference type="Proteomes" id="UP000282759"/>
    </source>
</evidence>
<dbReference type="PROSITE" id="PS51257">
    <property type="entry name" value="PROKAR_LIPOPROTEIN"/>
    <property type="match status" value="1"/>
</dbReference>
<keyword evidence="1" id="KW-0472">Membrane</keyword>